<reference evidence="5 6" key="1">
    <citation type="submission" date="2015-09" db="EMBL/GenBank/DDBJ databases">
        <authorList>
            <consortium name="Pathogen Informatics"/>
        </authorList>
    </citation>
    <scope>NUCLEOTIDE SEQUENCE [LARGE SCALE GENOMIC DNA]</scope>
    <source>
        <strain evidence="5 6">2789STDY5834856</strain>
    </source>
</reference>
<dbReference type="InterPro" id="IPR023214">
    <property type="entry name" value="HAD_sf"/>
</dbReference>
<dbReference type="PANTHER" id="PTHR46470">
    <property type="entry name" value="N-ACYLNEURAMINATE-9-PHOSPHATASE"/>
    <property type="match status" value="1"/>
</dbReference>
<dbReference type="GO" id="GO:0018784">
    <property type="term" value="F:(S)-2-haloacid dehalogenase activity"/>
    <property type="evidence" value="ECO:0007669"/>
    <property type="project" value="UniProtKB-EC"/>
</dbReference>
<organism evidence="5 6">
    <name type="scientific">Clostridium disporicum</name>
    <dbReference type="NCBI Taxonomy" id="84024"/>
    <lineage>
        <taxon>Bacteria</taxon>
        <taxon>Bacillati</taxon>
        <taxon>Bacillota</taxon>
        <taxon>Clostridia</taxon>
        <taxon>Eubacteriales</taxon>
        <taxon>Clostridiaceae</taxon>
        <taxon>Clostridium</taxon>
    </lineage>
</organism>
<name>A0A174GVS6_9CLOT</name>
<dbReference type="SFLD" id="SFLDS00003">
    <property type="entry name" value="Haloacid_Dehalogenase"/>
    <property type="match status" value="1"/>
</dbReference>
<dbReference type="InterPro" id="IPR006439">
    <property type="entry name" value="HAD-SF_hydro_IA"/>
</dbReference>
<evidence type="ECO:0000256" key="3">
    <source>
        <dbReference type="ARBA" id="ARBA00022801"/>
    </source>
</evidence>
<dbReference type="InterPro" id="IPR036412">
    <property type="entry name" value="HAD-like_sf"/>
</dbReference>
<dbReference type="EMBL" id="CYZX01000012">
    <property type="protein sequence ID" value="CUO64635.1"/>
    <property type="molecule type" value="Genomic_DNA"/>
</dbReference>
<evidence type="ECO:0000256" key="1">
    <source>
        <dbReference type="ARBA" id="ARBA00001946"/>
    </source>
</evidence>
<dbReference type="Pfam" id="PF13419">
    <property type="entry name" value="HAD_2"/>
    <property type="match status" value="1"/>
</dbReference>
<accession>A0A174GVS6</accession>
<gene>
    <name evidence="5" type="primary">hdl IVa_2</name>
    <name evidence="5" type="ORF">ERS852471_01958</name>
</gene>
<dbReference type="PANTHER" id="PTHR46470:SF2">
    <property type="entry name" value="GLYCERALDEHYDE 3-PHOSPHATE PHOSPHATASE"/>
    <property type="match status" value="1"/>
</dbReference>
<dbReference type="SFLD" id="SFLDG01129">
    <property type="entry name" value="C1.5:_HAD__Beta-PGM__Phosphata"/>
    <property type="match status" value="1"/>
</dbReference>
<dbReference type="OrthoDB" id="9794086at2"/>
<dbReference type="Gene3D" id="1.10.150.520">
    <property type="match status" value="1"/>
</dbReference>
<keyword evidence="2" id="KW-0479">Metal-binding</keyword>
<dbReference type="EC" id="3.8.1.2" evidence="5"/>
<sequence length="227" mass="26721">MVKAVVFDLDDTLISERQYIESGFKVVSKFIGDKYNLDNDIVFECMNMLFEESSKEVFNRVLDSFKIKYSKEELLYLIKVYREHTPEIEFFDDVIPTLEMLREKGMKLGIITDGYKETQSRKIEVLKCKELFDEIIITDEFGREFWKPHEKSYKSIAERLGVKLNEMIYVGDNVAKDFVTANELGIATINVNRKSGMYKINRVDRKFLAKYKLNNISDIFDMLFNTI</sequence>
<dbReference type="GO" id="GO:0016791">
    <property type="term" value="F:phosphatase activity"/>
    <property type="evidence" value="ECO:0007669"/>
    <property type="project" value="TreeGrafter"/>
</dbReference>
<protein>
    <submittedName>
        <fullName evidence="5">Putative hydrolase</fullName>
        <ecNumber evidence="5">3.8.1.2</ecNumber>
    </submittedName>
</protein>
<evidence type="ECO:0000313" key="6">
    <source>
        <dbReference type="Proteomes" id="UP000095594"/>
    </source>
</evidence>
<dbReference type="GO" id="GO:0046872">
    <property type="term" value="F:metal ion binding"/>
    <property type="evidence" value="ECO:0007669"/>
    <property type="project" value="UniProtKB-KW"/>
</dbReference>
<dbReference type="Gene3D" id="3.40.50.1000">
    <property type="entry name" value="HAD superfamily/HAD-like"/>
    <property type="match status" value="1"/>
</dbReference>
<dbReference type="Proteomes" id="UP000095594">
    <property type="component" value="Unassembled WGS sequence"/>
</dbReference>
<evidence type="ECO:0000256" key="4">
    <source>
        <dbReference type="ARBA" id="ARBA00022842"/>
    </source>
</evidence>
<dbReference type="AlphaFoldDB" id="A0A174GVS6"/>
<keyword evidence="4" id="KW-0460">Magnesium</keyword>
<evidence type="ECO:0000256" key="2">
    <source>
        <dbReference type="ARBA" id="ARBA00022723"/>
    </source>
</evidence>
<keyword evidence="3 5" id="KW-0378">Hydrolase</keyword>
<dbReference type="SUPFAM" id="SSF56784">
    <property type="entry name" value="HAD-like"/>
    <property type="match status" value="1"/>
</dbReference>
<evidence type="ECO:0000313" key="5">
    <source>
        <dbReference type="EMBL" id="CUO64635.1"/>
    </source>
</evidence>
<comment type="cofactor">
    <cofactor evidence="1">
        <name>Mg(2+)</name>
        <dbReference type="ChEBI" id="CHEBI:18420"/>
    </cofactor>
</comment>
<dbReference type="RefSeq" id="WP_055266086.1">
    <property type="nucleotide sequence ID" value="NZ_CABIXQ010000012.1"/>
</dbReference>
<proteinExistence type="predicted"/>
<dbReference type="GO" id="GO:0044281">
    <property type="term" value="P:small molecule metabolic process"/>
    <property type="evidence" value="ECO:0007669"/>
    <property type="project" value="UniProtKB-ARBA"/>
</dbReference>
<dbReference type="NCBIfam" id="TIGR01549">
    <property type="entry name" value="HAD-SF-IA-v1"/>
    <property type="match status" value="1"/>
</dbReference>
<dbReference type="InterPro" id="IPR041492">
    <property type="entry name" value="HAD_2"/>
</dbReference>
<dbReference type="InterPro" id="IPR051400">
    <property type="entry name" value="HAD-like_hydrolase"/>
</dbReference>